<feature type="domain" description="N-acetyltransferase" evidence="1">
    <location>
        <begin position="26"/>
        <end position="174"/>
    </location>
</feature>
<evidence type="ECO:0000259" key="1">
    <source>
        <dbReference type="PROSITE" id="PS51186"/>
    </source>
</evidence>
<accession>A0A9W4H2M5</accession>
<proteinExistence type="predicted"/>
<name>A0A9W4H2M5_9ACTN</name>
<dbReference type="AlphaFoldDB" id="A0A9W4H2M5"/>
<dbReference type="SUPFAM" id="SSF55729">
    <property type="entry name" value="Acyl-CoA N-acyltransferases (Nat)"/>
    <property type="match status" value="1"/>
</dbReference>
<dbReference type="InterPro" id="IPR016181">
    <property type="entry name" value="Acyl_CoA_acyltransferase"/>
</dbReference>
<evidence type="ECO:0000313" key="3">
    <source>
        <dbReference type="Proteomes" id="UP001153328"/>
    </source>
</evidence>
<dbReference type="Gene3D" id="3.40.630.30">
    <property type="match status" value="1"/>
</dbReference>
<evidence type="ECO:0000313" key="2">
    <source>
        <dbReference type="EMBL" id="CAG7645587.1"/>
    </source>
</evidence>
<comment type="caution">
    <text evidence="2">The sequence shown here is derived from an EMBL/GenBank/DDBJ whole genome shotgun (WGS) entry which is preliminary data.</text>
</comment>
<dbReference type="Pfam" id="PF13302">
    <property type="entry name" value="Acetyltransf_3"/>
    <property type="match status" value="1"/>
</dbReference>
<sequence length="174" mass="18017">MNRADGSDDLVTDRLVLHPLSAAEAERVREGTPGGGEQWADGYPDAGDVSAMTRFLATCESSGDPRPFGTYEIRLRAGGLTVGGVDFHGPPDQDGGVTVGYGLVPSSRGKGYASEALRALLAFARAQGVSSVAGDTDIANTASQRVMAAAGMRLVATTGQLAFYRVSWDGPAQP</sequence>
<dbReference type="GO" id="GO:0005737">
    <property type="term" value="C:cytoplasm"/>
    <property type="evidence" value="ECO:0007669"/>
    <property type="project" value="TreeGrafter"/>
</dbReference>
<dbReference type="InterPro" id="IPR000182">
    <property type="entry name" value="GNAT_dom"/>
</dbReference>
<dbReference type="Proteomes" id="UP001153328">
    <property type="component" value="Unassembled WGS sequence"/>
</dbReference>
<dbReference type="GO" id="GO:0008999">
    <property type="term" value="F:protein-N-terminal-alanine acetyltransferase activity"/>
    <property type="evidence" value="ECO:0007669"/>
    <property type="project" value="TreeGrafter"/>
</dbReference>
<reference evidence="2" key="1">
    <citation type="submission" date="2021-06" db="EMBL/GenBank/DDBJ databases">
        <authorList>
            <person name="Arsene-Ploetze F."/>
        </authorList>
    </citation>
    <scope>NUCLEOTIDE SEQUENCE</scope>
    <source>
        <strain evidence="2">SBRY1</strain>
    </source>
</reference>
<gene>
    <name evidence="2" type="ORF">SBRY_40194</name>
</gene>
<protein>
    <submittedName>
        <fullName evidence="2">Protein N-acetyltransferase, RimJ/RimL family</fullName>
    </submittedName>
</protein>
<dbReference type="RefSeq" id="WP_205048245.1">
    <property type="nucleotide sequence ID" value="NZ_CAJVAX010000018.1"/>
</dbReference>
<dbReference type="GO" id="GO:1990189">
    <property type="term" value="F:protein N-terminal-serine acetyltransferase activity"/>
    <property type="evidence" value="ECO:0007669"/>
    <property type="project" value="TreeGrafter"/>
</dbReference>
<dbReference type="PANTHER" id="PTHR43441">
    <property type="entry name" value="RIBOSOMAL-PROTEIN-SERINE ACETYLTRANSFERASE"/>
    <property type="match status" value="1"/>
</dbReference>
<dbReference type="CDD" id="cd04301">
    <property type="entry name" value="NAT_SF"/>
    <property type="match status" value="1"/>
</dbReference>
<organism evidence="2 3">
    <name type="scientific">Actinacidiphila bryophytorum</name>
    <dbReference type="NCBI Taxonomy" id="1436133"/>
    <lineage>
        <taxon>Bacteria</taxon>
        <taxon>Bacillati</taxon>
        <taxon>Actinomycetota</taxon>
        <taxon>Actinomycetes</taxon>
        <taxon>Kitasatosporales</taxon>
        <taxon>Streptomycetaceae</taxon>
        <taxon>Actinacidiphila</taxon>
    </lineage>
</organism>
<dbReference type="PROSITE" id="PS51186">
    <property type="entry name" value="GNAT"/>
    <property type="match status" value="1"/>
</dbReference>
<dbReference type="InterPro" id="IPR051908">
    <property type="entry name" value="Ribosomal_N-acetyltransferase"/>
</dbReference>
<dbReference type="PANTHER" id="PTHR43441:SF6">
    <property type="entry name" value="N-ACETYLTRANSFERASE DOMAIN-CONTAINING PROTEIN"/>
    <property type="match status" value="1"/>
</dbReference>
<dbReference type="EMBL" id="CAJVAX010000018">
    <property type="protein sequence ID" value="CAG7645587.1"/>
    <property type="molecule type" value="Genomic_DNA"/>
</dbReference>
<keyword evidence="3" id="KW-1185">Reference proteome</keyword>